<feature type="domain" description="TonB-dependent receptor-like beta-barrel" evidence="13">
    <location>
        <begin position="281"/>
        <end position="766"/>
    </location>
</feature>
<evidence type="ECO:0000259" key="14">
    <source>
        <dbReference type="Pfam" id="PF07715"/>
    </source>
</evidence>
<dbReference type="SUPFAM" id="SSF56935">
    <property type="entry name" value="Porins"/>
    <property type="match status" value="1"/>
</dbReference>
<dbReference type="PROSITE" id="PS52016">
    <property type="entry name" value="TONB_DEPENDENT_REC_3"/>
    <property type="match status" value="1"/>
</dbReference>
<proteinExistence type="inferred from homology"/>
<keyword evidence="3 11" id="KW-0813">Transport</keyword>
<dbReference type="InterPro" id="IPR012910">
    <property type="entry name" value="Plug_dom"/>
</dbReference>
<evidence type="ECO:0000256" key="1">
    <source>
        <dbReference type="ARBA" id="ARBA00004571"/>
    </source>
</evidence>
<evidence type="ECO:0000256" key="12">
    <source>
        <dbReference type="RuleBase" id="RU003357"/>
    </source>
</evidence>
<keyword evidence="4 11" id="KW-1134">Transmembrane beta strand</keyword>
<keyword evidence="8 11" id="KW-0472">Membrane</keyword>
<evidence type="ECO:0000256" key="8">
    <source>
        <dbReference type="ARBA" id="ARBA00023136"/>
    </source>
</evidence>
<keyword evidence="5 11" id="KW-0812">Transmembrane</keyword>
<keyword evidence="6" id="KW-0732">Signal</keyword>
<evidence type="ECO:0000256" key="11">
    <source>
        <dbReference type="PROSITE-ProRule" id="PRU01360"/>
    </source>
</evidence>
<dbReference type="RefSeq" id="WP_256610226.1">
    <property type="nucleotide sequence ID" value="NZ_JANIBM010000006.1"/>
</dbReference>
<keyword evidence="9 15" id="KW-0675">Receptor</keyword>
<evidence type="ECO:0000256" key="6">
    <source>
        <dbReference type="ARBA" id="ARBA00022729"/>
    </source>
</evidence>
<evidence type="ECO:0000256" key="4">
    <source>
        <dbReference type="ARBA" id="ARBA00022452"/>
    </source>
</evidence>
<evidence type="ECO:0000256" key="7">
    <source>
        <dbReference type="ARBA" id="ARBA00023077"/>
    </source>
</evidence>
<evidence type="ECO:0000256" key="2">
    <source>
        <dbReference type="ARBA" id="ARBA00008143"/>
    </source>
</evidence>
<keyword evidence="7 12" id="KW-0798">TonB box</keyword>
<dbReference type="EMBL" id="JANIBM010000006">
    <property type="protein sequence ID" value="MCQ8180872.1"/>
    <property type="molecule type" value="Genomic_DNA"/>
</dbReference>
<evidence type="ECO:0000256" key="9">
    <source>
        <dbReference type="ARBA" id="ARBA00023170"/>
    </source>
</evidence>
<dbReference type="InterPro" id="IPR010949">
    <property type="entry name" value="TonB_Hb/transfer/lactofer_rcpt"/>
</dbReference>
<evidence type="ECO:0000256" key="3">
    <source>
        <dbReference type="ARBA" id="ARBA00022448"/>
    </source>
</evidence>
<dbReference type="Gene3D" id="2.170.130.10">
    <property type="entry name" value="TonB-dependent receptor, plug domain"/>
    <property type="match status" value="1"/>
</dbReference>
<evidence type="ECO:0000256" key="10">
    <source>
        <dbReference type="ARBA" id="ARBA00023237"/>
    </source>
</evidence>
<gene>
    <name evidence="15" type="ORF">NP603_07115</name>
</gene>
<protein>
    <submittedName>
        <fullName evidence="15">TonB-dependent hemoglobin/transferrin/lactoferrin family receptor</fullName>
    </submittedName>
</protein>
<organism evidence="15 16">
    <name type="scientific">Methylomonas aurea</name>
    <dbReference type="NCBI Taxonomy" id="2952224"/>
    <lineage>
        <taxon>Bacteria</taxon>
        <taxon>Pseudomonadati</taxon>
        <taxon>Pseudomonadota</taxon>
        <taxon>Gammaproteobacteria</taxon>
        <taxon>Methylococcales</taxon>
        <taxon>Methylococcaceae</taxon>
        <taxon>Methylomonas</taxon>
    </lineage>
</organism>
<evidence type="ECO:0000313" key="16">
    <source>
        <dbReference type="Proteomes" id="UP001524569"/>
    </source>
</evidence>
<dbReference type="NCBIfam" id="TIGR01786">
    <property type="entry name" value="TonB-hemlactrns"/>
    <property type="match status" value="1"/>
</dbReference>
<dbReference type="Gene3D" id="2.40.170.20">
    <property type="entry name" value="TonB-dependent receptor, beta-barrel domain"/>
    <property type="match status" value="1"/>
</dbReference>
<dbReference type="CDD" id="cd01347">
    <property type="entry name" value="ligand_gated_channel"/>
    <property type="match status" value="1"/>
</dbReference>
<dbReference type="PANTHER" id="PTHR30069:SF29">
    <property type="entry name" value="HEMOGLOBIN AND HEMOGLOBIN-HAPTOGLOBIN-BINDING PROTEIN 1-RELATED"/>
    <property type="match status" value="1"/>
</dbReference>
<dbReference type="InterPro" id="IPR000531">
    <property type="entry name" value="Beta-barrel_TonB"/>
</dbReference>
<keyword evidence="10 11" id="KW-0998">Cell outer membrane</keyword>
<comment type="similarity">
    <text evidence="2">Belongs to the TonB-dependent receptor family. Hemoglobin/haptoglobin binding protein subfamily.</text>
</comment>
<keyword evidence="16" id="KW-1185">Reference proteome</keyword>
<accession>A0ABT1UF68</accession>
<comment type="caution">
    <text evidence="15">The sequence shown here is derived from an EMBL/GenBank/DDBJ whole genome shotgun (WGS) entry which is preliminary data.</text>
</comment>
<dbReference type="Proteomes" id="UP001524569">
    <property type="component" value="Unassembled WGS sequence"/>
</dbReference>
<dbReference type="Pfam" id="PF00593">
    <property type="entry name" value="TonB_dep_Rec_b-barrel"/>
    <property type="match status" value="1"/>
</dbReference>
<evidence type="ECO:0000256" key="5">
    <source>
        <dbReference type="ARBA" id="ARBA00022692"/>
    </source>
</evidence>
<reference evidence="15 16" key="1">
    <citation type="submission" date="2022-07" db="EMBL/GenBank/DDBJ databases">
        <title>Methylomonas rivi sp. nov., Methylomonas rosea sp. nov., Methylomonas aureus sp. nov. and Methylomonas subterranea sp. nov., four novel methanotrophs isolated from a freshwater creek and the deep terrestrial subsurface.</title>
        <authorList>
            <person name="Abin C."/>
            <person name="Sankaranarayanan K."/>
            <person name="Garner C."/>
            <person name="Sindelar R."/>
            <person name="Kotary K."/>
            <person name="Garner R."/>
            <person name="Barclay S."/>
            <person name="Lawson P."/>
            <person name="Krumholz L."/>
        </authorList>
    </citation>
    <scope>NUCLEOTIDE SEQUENCE [LARGE SCALE GENOMIC DNA]</scope>
    <source>
        <strain evidence="15 16">SURF-1</strain>
    </source>
</reference>
<name>A0ABT1UF68_9GAMM</name>
<comment type="subcellular location">
    <subcellularLocation>
        <location evidence="1 11">Cell outer membrane</location>
        <topology evidence="1 11">Multi-pass membrane protein</topology>
    </subcellularLocation>
</comment>
<dbReference type="Pfam" id="PF07715">
    <property type="entry name" value="Plug"/>
    <property type="match status" value="1"/>
</dbReference>
<dbReference type="InterPro" id="IPR037066">
    <property type="entry name" value="Plug_dom_sf"/>
</dbReference>
<dbReference type="PANTHER" id="PTHR30069">
    <property type="entry name" value="TONB-DEPENDENT OUTER MEMBRANE RECEPTOR"/>
    <property type="match status" value="1"/>
</dbReference>
<evidence type="ECO:0000313" key="15">
    <source>
        <dbReference type="EMBL" id="MCQ8180872.1"/>
    </source>
</evidence>
<sequence length="816" mass="89507">MATELIDSSPTLGRCPYAACAESAETCSRAALCTLLWLLAATPLAAEPLEPEVVEAPEELELETVTVKAKTDKPAAAPPGTQSTIDAKTIEQRMVRNIKDLIRYEPGVNVGNDPQRFGASGFTIRGLGGNRVLMQIDGVRLPEAFSIGSFSNATRNAVDMDALKAVEIVRGAGPAAYGGDAMGGTVNFVTKDPQDYLQVFGKDYYTGLKLNYNTTDNGFTQTATFANALGGWESMALFTHMASNETDNKGSVETLGSTRTAPSPQDNGNYNLLTKLLYRFDDDNILRLSGEWLNSRSDLESLFIMGEPDFSGRFVNRMLTTDTQTRWRLTLDHTLKHLDTAFVDDAMWKFYTQKSATGQVTLQDRTNANEGNTLTTRLFDFANDDFGGELKLNKNFTLGESRHALQYGGQISKNSIEQQRNGSRACLSGSPNPLVCAKGSISNAVTPDDFPVRDFPLSTVTKAGAYIEDNIGLLDKRIELIPGGRFEYFRLLPEVDYPFQKASDAAVAEGGDPIVPSVIDAHAFLPKFGALLHLNDIFSVHGQYSHGFRGPNFSESNLGFTNVTGGYSTIPNINLQPETSIGAEAGLRGRGAAGEFDISVYRNDYQHFIYQKTICNPIKSLCPPLNFLTYQNVNSADPIRIQGIEFKSRFYLDWLTPVLTGASLLVSGSYTQGINLETQRSDDEALRQISPKKAVIGLSYDQPGGDWGSELILTLVGPKQASTLPQPADEVEAKARLLPSGYGVIDFNAYYNAGKHLSFNVGVFNLLDKKYFDWEDINTRGNDPHATLNRYSSSEYWGDRYSRPCRNLGVSMKLAF</sequence>
<dbReference type="InterPro" id="IPR036942">
    <property type="entry name" value="Beta-barrel_TonB_sf"/>
</dbReference>
<feature type="domain" description="TonB-dependent receptor plug" evidence="14">
    <location>
        <begin position="79"/>
        <end position="185"/>
    </location>
</feature>
<dbReference type="InterPro" id="IPR039426">
    <property type="entry name" value="TonB-dep_rcpt-like"/>
</dbReference>
<evidence type="ECO:0000259" key="13">
    <source>
        <dbReference type="Pfam" id="PF00593"/>
    </source>
</evidence>